<keyword evidence="2" id="KW-1185">Reference proteome</keyword>
<reference evidence="1 2" key="1">
    <citation type="submission" date="2021-01" db="EMBL/GenBank/DDBJ databases">
        <title>Prevotella A2931 sp. nov.</title>
        <authorList>
            <person name="Buhl M."/>
            <person name="Oberhettinger P."/>
        </authorList>
    </citation>
    <scope>NUCLEOTIDE SEQUENCE [LARGE SCALE GENOMIC DNA]</scope>
    <source>
        <strain evidence="1 2">A2931</strain>
    </source>
</reference>
<dbReference type="Proteomes" id="UP000664265">
    <property type="component" value="Unassembled WGS sequence"/>
</dbReference>
<accession>A0ABS3M4T6</accession>
<evidence type="ECO:0000313" key="1">
    <source>
        <dbReference type="EMBL" id="MBO1363197.1"/>
    </source>
</evidence>
<comment type="caution">
    <text evidence="1">The sequence shown here is derived from an EMBL/GenBank/DDBJ whole genome shotgun (WGS) entry which is preliminary data.</text>
</comment>
<dbReference type="EMBL" id="JAERMS010000011">
    <property type="protein sequence ID" value="MBO1363197.1"/>
    <property type="molecule type" value="Genomic_DNA"/>
</dbReference>
<protein>
    <submittedName>
        <fullName evidence="1">DUF4421 domain-containing protein</fullName>
    </submittedName>
</protein>
<gene>
    <name evidence="1" type="ORF">JHU38_05315</name>
</gene>
<organism evidence="1 2">
    <name type="scientific">Prevotella illustrans</name>
    <dbReference type="NCBI Taxonomy" id="2800387"/>
    <lineage>
        <taxon>Bacteria</taxon>
        <taxon>Pseudomonadati</taxon>
        <taxon>Bacteroidota</taxon>
        <taxon>Bacteroidia</taxon>
        <taxon>Bacteroidales</taxon>
        <taxon>Prevotellaceae</taxon>
        <taxon>Prevotella</taxon>
    </lineage>
</organism>
<sequence length="363" mass="42330">MNARQIVLFLCWIGLSVPVWAGGDTLSVAPVSRHQPRRGFLHGLYEFVRDFSRVDTNYIEPQHYNFTFMLQNTNTYEVYRLQSRTGQSVTFSPEPTYKIGPYFGWRWVFLGYTLDLVHSGGSRKQDFSLSLYSSQLGIDLFFRKTGNDYKVRRFKLADDIDTSPVEQMPFDGFHASIKGFNLYYITNHRKFSYPAAYSQSTVQRRSCGSPLFGISYSSHKIDVDWQRLMELSRWRLPEGTFSAIDSSLTASKVNYKDFAISAGYAYNWVFARDFLFDISLSLAIAYKHTESKLDRDNFIFRNFNLKNFNLDGVGRFGIVWNNTRWYIGTSAIFHTYNYRRPEFYTNSTFGSVNFYVGFNFGKR</sequence>
<dbReference type="InterPro" id="IPR025535">
    <property type="entry name" value="DUF4421"/>
</dbReference>
<name>A0ABS3M4T6_9BACT</name>
<dbReference type="Pfam" id="PF14391">
    <property type="entry name" value="DUF4421"/>
    <property type="match status" value="1"/>
</dbReference>
<proteinExistence type="predicted"/>
<dbReference type="RefSeq" id="WP_107582763.1">
    <property type="nucleotide sequence ID" value="NZ_JAERMS010000011.1"/>
</dbReference>
<evidence type="ECO:0000313" key="2">
    <source>
        <dbReference type="Proteomes" id="UP000664265"/>
    </source>
</evidence>